<proteinExistence type="predicted"/>
<gene>
    <name evidence="1" type="ORF">Y1Q_0008156</name>
</gene>
<name>A0A151N140_ALLMI</name>
<reference evidence="1 2" key="1">
    <citation type="journal article" date="2012" name="Genome Biol.">
        <title>Sequencing three crocodilian genomes to illuminate the evolution of archosaurs and amniotes.</title>
        <authorList>
            <person name="St John J.A."/>
            <person name="Braun E.L."/>
            <person name="Isberg S.R."/>
            <person name="Miles L.G."/>
            <person name="Chong A.Y."/>
            <person name="Gongora J."/>
            <person name="Dalzell P."/>
            <person name="Moran C."/>
            <person name="Bed'hom B."/>
            <person name="Abzhanov A."/>
            <person name="Burgess S.C."/>
            <person name="Cooksey A.M."/>
            <person name="Castoe T.A."/>
            <person name="Crawford N.G."/>
            <person name="Densmore L.D."/>
            <person name="Drew J.C."/>
            <person name="Edwards S.V."/>
            <person name="Faircloth B.C."/>
            <person name="Fujita M.K."/>
            <person name="Greenwold M.J."/>
            <person name="Hoffmann F.G."/>
            <person name="Howard J.M."/>
            <person name="Iguchi T."/>
            <person name="Janes D.E."/>
            <person name="Khan S.Y."/>
            <person name="Kohno S."/>
            <person name="de Koning A.J."/>
            <person name="Lance S.L."/>
            <person name="McCarthy F.M."/>
            <person name="McCormack J.E."/>
            <person name="Merchant M.E."/>
            <person name="Peterson D.G."/>
            <person name="Pollock D.D."/>
            <person name="Pourmand N."/>
            <person name="Raney B.J."/>
            <person name="Roessler K.A."/>
            <person name="Sanford J.R."/>
            <person name="Sawyer R.H."/>
            <person name="Schmidt C.J."/>
            <person name="Triplett E.W."/>
            <person name="Tuberville T.D."/>
            <person name="Venegas-Anaya M."/>
            <person name="Howard J.T."/>
            <person name="Jarvis E.D."/>
            <person name="Guillette L.J.Jr."/>
            <person name="Glenn T.C."/>
            <person name="Green R.E."/>
            <person name="Ray D.A."/>
        </authorList>
    </citation>
    <scope>NUCLEOTIDE SEQUENCE [LARGE SCALE GENOMIC DNA]</scope>
    <source>
        <strain evidence="1">KSC_2009_1</strain>
    </source>
</reference>
<accession>A0A151N140</accession>
<keyword evidence="2" id="KW-1185">Reference proteome</keyword>
<comment type="caution">
    <text evidence="1">The sequence shown here is derived from an EMBL/GenBank/DDBJ whole genome shotgun (WGS) entry which is preliminary data.</text>
</comment>
<evidence type="ECO:0000313" key="1">
    <source>
        <dbReference type="EMBL" id="KYO30494.1"/>
    </source>
</evidence>
<dbReference type="Proteomes" id="UP000050525">
    <property type="component" value="Unassembled WGS sequence"/>
</dbReference>
<organism evidence="1 2">
    <name type="scientific">Alligator mississippiensis</name>
    <name type="common">American alligator</name>
    <dbReference type="NCBI Taxonomy" id="8496"/>
    <lineage>
        <taxon>Eukaryota</taxon>
        <taxon>Metazoa</taxon>
        <taxon>Chordata</taxon>
        <taxon>Craniata</taxon>
        <taxon>Vertebrata</taxon>
        <taxon>Euteleostomi</taxon>
        <taxon>Archelosauria</taxon>
        <taxon>Archosauria</taxon>
        <taxon>Crocodylia</taxon>
        <taxon>Alligatoridae</taxon>
        <taxon>Alligatorinae</taxon>
        <taxon>Alligator</taxon>
    </lineage>
</organism>
<dbReference type="EMBL" id="AKHW03004154">
    <property type="protein sequence ID" value="KYO30494.1"/>
    <property type="molecule type" value="Genomic_DNA"/>
</dbReference>
<evidence type="ECO:0000313" key="2">
    <source>
        <dbReference type="Proteomes" id="UP000050525"/>
    </source>
</evidence>
<sequence length="67" mass="7241">MELGRAVAPHPATCYPNAANGGSSFFRVQAQCSESVLEKSGALPITSQKLVFKCLLDTFQKQKTPKN</sequence>
<protein>
    <submittedName>
        <fullName evidence="1">Uncharacterized protein</fullName>
    </submittedName>
</protein>
<dbReference type="AlphaFoldDB" id="A0A151N140"/>